<feature type="compositionally biased region" description="Basic and acidic residues" evidence="1">
    <location>
        <begin position="47"/>
        <end position="68"/>
    </location>
</feature>
<evidence type="ECO:0000313" key="2">
    <source>
        <dbReference type="EMBL" id="CCE33423.1"/>
    </source>
</evidence>
<dbReference type="OrthoDB" id="10453650at2759"/>
<evidence type="ECO:0000313" key="3">
    <source>
        <dbReference type="Proteomes" id="UP000016801"/>
    </source>
</evidence>
<protein>
    <submittedName>
        <fullName evidence="2">Uncharacterized protein</fullName>
    </submittedName>
</protein>
<comment type="caution">
    <text evidence="2">The sequence shown here is derived from an EMBL/GenBank/DDBJ whole genome shotgun (WGS) entry which is preliminary data.</text>
</comment>
<gene>
    <name evidence="2" type="ORF">CPUR_07347</name>
</gene>
<name>M1WF83_CLAP2</name>
<feature type="region of interest" description="Disordered" evidence="1">
    <location>
        <begin position="1"/>
        <end position="68"/>
    </location>
</feature>
<organism evidence="2 3">
    <name type="scientific">Claviceps purpurea (strain 20.1)</name>
    <name type="common">Ergot fungus</name>
    <name type="synonym">Sphacelia segetum</name>
    <dbReference type="NCBI Taxonomy" id="1111077"/>
    <lineage>
        <taxon>Eukaryota</taxon>
        <taxon>Fungi</taxon>
        <taxon>Dikarya</taxon>
        <taxon>Ascomycota</taxon>
        <taxon>Pezizomycotina</taxon>
        <taxon>Sordariomycetes</taxon>
        <taxon>Hypocreomycetidae</taxon>
        <taxon>Hypocreales</taxon>
        <taxon>Clavicipitaceae</taxon>
        <taxon>Claviceps</taxon>
    </lineage>
</organism>
<feature type="compositionally biased region" description="Basic and acidic residues" evidence="1">
    <location>
        <begin position="1"/>
        <end position="38"/>
    </location>
</feature>
<dbReference type="EMBL" id="CAGA01000057">
    <property type="protein sequence ID" value="CCE33423.1"/>
    <property type="molecule type" value="Genomic_DNA"/>
</dbReference>
<keyword evidence="3" id="KW-1185">Reference proteome</keyword>
<evidence type="ECO:0000256" key="1">
    <source>
        <dbReference type="SAM" id="MobiDB-lite"/>
    </source>
</evidence>
<sequence>MGRCTDLRNNGDLDNERHEQERLAEPRHRQKIPADTRSKAPPVGKDSAADKVSADPVQRRSKDLKRGCPTEAALDKDSVVGRALYMQRLVPPQNLAGGWRRGGFGDCSDVFFFLVSAMTVIFSDLCHPDVLDVFVKD</sequence>
<dbReference type="VEuPathDB" id="FungiDB:CPUR_07347"/>
<proteinExistence type="predicted"/>
<dbReference type="AlphaFoldDB" id="M1WF83"/>
<dbReference type="HOGENOM" id="CLU_1864920_0_0_1"/>
<accession>M1WF83</accession>
<reference evidence="2 3" key="1">
    <citation type="journal article" date="2013" name="PLoS Genet.">
        <title>Plant-symbiotic fungi as chemical engineers: Multi-genome analysis of the Clavicipitaceae reveals dynamics of alkaloid loci.</title>
        <authorList>
            <person name="Schardl C.L."/>
            <person name="Young C.A."/>
            <person name="Hesse U."/>
            <person name="Amyotte S.G."/>
            <person name="Andreeva K."/>
            <person name="Calie P.J."/>
            <person name="Fleetwood D.J."/>
            <person name="Haws D.C."/>
            <person name="Moore N."/>
            <person name="Oeser B."/>
            <person name="Panaccione D.G."/>
            <person name="Schweri K.K."/>
            <person name="Voisey C.R."/>
            <person name="Farman M.L."/>
            <person name="Jaromczyk J.W."/>
            <person name="Roe B.A."/>
            <person name="O'Sullivan D.M."/>
            <person name="Scott B."/>
            <person name="Tudzynski P."/>
            <person name="An Z."/>
            <person name="Arnaoudova E.G."/>
            <person name="Bullock C.T."/>
            <person name="Charlton N.D."/>
            <person name="Chen L."/>
            <person name="Cox M."/>
            <person name="Dinkins R.D."/>
            <person name="Florea S."/>
            <person name="Glenn A.E."/>
            <person name="Gordon A."/>
            <person name="Gueldener U."/>
            <person name="Harris D.R."/>
            <person name="Hollin W."/>
            <person name="Jaromczyk J."/>
            <person name="Johnson R.D."/>
            <person name="Khan A.K."/>
            <person name="Leistner E."/>
            <person name="Leuchtmann A."/>
            <person name="Li C."/>
            <person name="Liu J."/>
            <person name="Liu J."/>
            <person name="Liu M."/>
            <person name="Mace W."/>
            <person name="Machado C."/>
            <person name="Nagabhyru P."/>
            <person name="Pan J."/>
            <person name="Schmid J."/>
            <person name="Sugawara K."/>
            <person name="Steiner U."/>
            <person name="Takach J.E."/>
            <person name="Tanaka E."/>
            <person name="Webb J.S."/>
            <person name="Wilson E.V."/>
            <person name="Wiseman J.L."/>
            <person name="Yoshida R."/>
            <person name="Zeng Z."/>
        </authorList>
    </citation>
    <scope>NUCLEOTIDE SEQUENCE [LARGE SCALE GENOMIC DNA]</scope>
    <source>
        <strain evidence="2 3">20.1</strain>
    </source>
</reference>
<dbReference type="Proteomes" id="UP000016801">
    <property type="component" value="Unassembled WGS sequence"/>
</dbReference>